<evidence type="ECO:0000313" key="2">
    <source>
        <dbReference type="EMBL" id="GAA4539641.1"/>
    </source>
</evidence>
<keyword evidence="1" id="KW-0732">Signal</keyword>
<sequence>MASVHASATAALAVAAIAGSVAIPPAAAGPTKDYEINGTYLATSMGEWAKTNYSYHNEATVRSTWKIKSSCTDPYECSGEVSSDQGWTASIRKTSVSWILDRDVADWERCDDGTAFPGKQKFRFYPVDGDGQVKTGSPILTGEDKTIGPSGACGKSQRLIIVMPFKLVKTD</sequence>
<protein>
    <recommendedName>
        <fullName evidence="4">Secreted protein</fullName>
    </recommendedName>
</protein>
<dbReference type="Proteomes" id="UP001501417">
    <property type="component" value="Unassembled WGS sequence"/>
</dbReference>
<evidence type="ECO:0000313" key="3">
    <source>
        <dbReference type="Proteomes" id="UP001501417"/>
    </source>
</evidence>
<gene>
    <name evidence="2" type="ORF">GCM10023161_19420</name>
</gene>
<comment type="caution">
    <text evidence="2">The sequence shown here is derived from an EMBL/GenBank/DDBJ whole genome shotgun (WGS) entry which is preliminary data.</text>
</comment>
<feature type="signal peptide" evidence="1">
    <location>
        <begin position="1"/>
        <end position="28"/>
    </location>
</feature>
<reference evidence="3" key="1">
    <citation type="journal article" date="2019" name="Int. J. Syst. Evol. Microbiol.">
        <title>The Global Catalogue of Microorganisms (GCM) 10K type strain sequencing project: providing services to taxonomists for standard genome sequencing and annotation.</title>
        <authorList>
            <consortium name="The Broad Institute Genomics Platform"/>
            <consortium name="The Broad Institute Genome Sequencing Center for Infectious Disease"/>
            <person name="Wu L."/>
            <person name="Ma J."/>
        </authorList>
    </citation>
    <scope>NUCLEOTIDE SEQUENCE [LARGE SCALE GENOMIC DNA]</scope>
    <source>
        <strain evidence="3">JCM 17782</strain>
    </source>
</reference>
<accession>A0ABP8RJF9</accession>
<evidence type="ECO:0000256" key="1">
    <source>
        <dbReference type="SAM" id="SignalP"/>
    </source>
</evidence>
<keyword evidence="3" id="KW-1185">Reference proteome</keyword>
<dbReference type="EMBL" id="BAABGF010000027">
    <property type="protein sequence ID" value="GAA4539641.1"/>
    <property type="molecule type" value="Genomic_DNA"/>
</dbReference>
<name>A0ABP8RJF9_9MYCO</name>
<dbReference type="RefSeq" id="WP_264037114.1">
    <property type="nucleotide sequence ID" value="NZ_BAABGF010000027.1"/>
</dbReference>
<organism evidence="2 3">
    <name type="scientific">Mycobacterium paraffinicum</name>
    <dbReference type="NCBI Taxonomy" id="53378"/>
    <lineage>
        <taxon>Bacteria</taxon>
        <taxon>Bacillati</taxon>
        <taxon>Actinomycetota</taxon>
        <taxon>Actinomycetes</taxon>
        <taxon>Mycobacteriales</taxon>
        <taxon>Mycobacteriaceae</taxon>
        <taxon>Mycobacterium</taxon>
    </lineage>
</organism>
<feature type="chain" id="PRO_5045274842" description="Secreted protein" evidence="1">
    <location>
        <begin position="29"/>
        <end position="171"/>
    </location>
</feature>
<evidence type="ECO:0008006" key="4">
    <source>
        <dbReference type="Google" id="ProtNLM"/>
    </source>
</evidence>
<proteinExistence type="predicted"/>